<dbReference type="Pfam" id="PF00078">
    <property type="entry name" value="RVT_1"/>
    <property type="match status" value="1"/>
</dbReference>
<dbReference type="InterPro" id="IPR016197">
    <property type="entry name" value="Chromo-like_dom_sf"/>
</dbReference>
<dbReference type="SUPFAM" id="SSF56672">
    <property type="entry name" value="DNA/RNA polymerases"/>
    <property type="match status" value="1"/>
</dbReference>
<feature type="region of interest" description="Disordered" evidence="1">
    <location>
        <begin position="593"/>
        <end position="623"/>
    </location>
</feature>
<evidence type="ECO:0000256" key="1">
    <source>
        <dbReference type="SAM" id="MobiDB-lite"/>
    </source>
</evidence>
<dbReference type="EMBL" id="SSTD01003301">
    <property type="protein sequence ID" value="TYK26862.1"/>
    <property type="molecule type" value="Genomic_DNA"/>
</dbReference>
<feature type="compositionally biased region" description="Gly residues" evidence="1">
    <location>
        <begin position="598"/>
        <end position="611"/>
    </location>
</feature>
<evidence type="ECO:0000313" key="5">
    <source>
        <dbReference type="EMBL" id="KAA0058397.1"/>
    </source>
</evidence>
<organism evidence="6 8">
    <name type="scientific">Cucumis melo var. makuwa</name>
    <name type="common">Oriental melon</name>
    <dbReference type="NCBI Taxonomy" id="1194695"/>
    <lineage>
        <taxon>Eukaryota</taxon>
        <taxon>Viridiplantae</taxon>
        <taxon>Streptophyta</taxon>
        <taxon>Embryophyta</taxon>
        <taxon>Tracheophyta</taxon>
        <taxon>Spermatophyta</taxon>
        <taxon>Magnoliopsida</taxon>
        <taxon>eudicotyledons</taxon>
        <taxon>Gunneridae</taxon>
        <taxon>Pentapetalae</taxon>
        <taxon>rosids</taxon>
        <taxon>fabids</taxon>
        <taxon>Cucurbitales</taxon>
        <taxon>Cucurbitaceae</taxon>
        <taxon>Benincaseae</taxon>
        <taxon>Cucumis</taxon>
    </lineage>
</organism>
<evidence type="ECO:0000259" key="3">
    <source>
        <dbReference type="Pfam" id="PF00385"/>
    </source>
</evidence>
<evidence type="ECO:0000259" key="2">
    <source>
        <dbReference type="Pfam" id="PF00078"/>
    </source>
</evidence>
<feature type="domain" description="Reverse transcriptase" evidence="2">
    <location>
        <begin position="179"/>
        <end position="269"/>
    </location>
</feature>
<dbReference type="InterPro" id="IPR043502">
    <property type="entry name" value="DNA/RNA_pol_sf"/>
</dbReference>
<dbReference type="AlphaFoldDB" id="A0A5D3DTN0"/>
<evidence type="ECO:0000313" key="7">
    <source>
        <dbReference type="Proteomes" id="UP000321393"/>
    </source>
</evidence>
<sequence length="623" mass="70468">MECWEPVGLAQMMKLAQKIENREVIRGESGFKCAGDCLVQARREKGLCFCCEERFFAGHKCKVKDQKELRVLVVRANGEELEVVEEEDLTEETEIQKAKIGKQEEPVIELSLNSVVGLTNPETMKIKGLIRENGCNPWYAMAAYIGSNQVDWRKLTLTFIHNWKKVELRGDPSLTKARIYRALNGVIIPDKFPISVIEELFDELNGASIFSKIDLKAGYHQIRMCKEVVEKIAFRTHEGHYEFLVMPFGLTNAPSTFQALMNSIFKPYLCSCTFDSIMKKGASEWTIEAHKAFEKWTIEAHKAFEKLKMAMMTLLILALLDFSLPFEIETDASGHGVGAFLTQNNRPIAYFSQTLAMRDRAKPVYERELMAEVLVVQHWRPYLLGKSKCLVTCSSYGSIIIGSSTLKTEVDRVENLKEIVAKLEKEEDVAGFTMQQVFGRHSGYLQTYKRLTDRRSKHGHFIALKHPYTAKTVADASFVKEVIARVFRVPAQEGGQQLCGCASTGSFLTKDVEWVAIPADIFGYRKNSSTKEQEVLISWKGLPPHEATWENCDDFAQQFPHFHLEDKVSLERESNNRPRIVIQYSRRKKGEVARAQGEGIGGSGNHLGGDQGNAESVQLLEVS</sequence>
<dbReference type="CDD" id="cd01647">
    <property type="entry name" value="RT_LTR"/>
    <property type="match status" value="1"/>
</dbReference>
<dbReference type="Proteomes" id="UP000321393">
    <property type="component" value="Unassembled WGS sequence"/>
</dbReference>
<dbReference type="InterPro" id="IPR041577">
    <property type="entry name" value="RT_RNaseH_2"/>
</dbReference>
<dbReference type="Gene3D" id="3.30.70.270">
    <property type="match status" value="1"/>
</dbReference>
<dbReference type="InterPro" id="IPR053134">
    <property type="entry name" value="RNA-dir_DNA_polymerase"/>
</dbReference>
<dbReference type="PANTHER" id="PTHR24559:SF450">
    <property type="entry name" value="RNA-DIRECTED DNA POLYMERASE HOMOLOG"/>
    <property type="match status" value="1"/>
</dbReference>
<dbReference type="Pfam" id="PF17919">
    <property type="entry name" value="RT_RNaseH_2"/>
    <property type="match status" value="1"/>
</dbReference>
<evidence type="ECO:0000313" key="6">
    <source>
        <dbReference type="EMBL" id="TYK26862.1"/>
    </source>
</evidence>
<feature type="domain" description="Chromo" evidence="3">
    <location>
        <begin position="520"/>
        <end position="561"/>
    </location>
</feature>
<name>A0A5D3DTN0_CUCMM</name>
<dbReference type="Proteomes" id="UP000321947">
    <property type="component" value="Unassembled WGS sequence"/>
</dbReference>
<evidence type="ECO:0000259" key="4">
    <source>
        <dbReference type="Pfam" id="PF17919"/>
    </source>
</evidence>
<dbReference type="Gene3D" id="3.10.10.10">
    <property type="entry name" value="HIV Type 1 Reverse Transcriptase, subunit A, domain 1"/>
    <property type="match status" value="1"/>
</dbReference>
<proteinExistence type="predicted"/>
<dbReference type="PANTHER" id="PTHR24559">
    <property type="entry name" value="TRANSPOSON TY3-I GAG-POL POLYPROTEIN"/>
    <property type="match status" value="1"/>
</dbReference>
<reference evidence="7 8" key="1">
    <citation type="submission" date="2019-08" db="EMBL/GenBank/DDBJ databases">
        <title>Draft genome sequences of two oriental melons (Cucumis melo L. var makuwa).</title>
        <authorList>
            <person name="Kwon S.-Y."/>
        </authorList>
    </citation>
    <scope>NUCLEOTIDE SEQUENCE [LARGE SCALE GENOMIC DNA]</scope>
    <source>
        <strain evidence="8">cv. Chang Bougi</strain>
        <strain evidence="7">cv. SW 3</strain>
        <tissue evidence="6">Leaf</tissue>
    </source>
</reference>
<dbReference type="Pfam" id="PF00385">
    <property type="entry name" value="Chromo"/>
    <property type="match status" value="1"/>
</dbReference>
<dbReference type="Gene3D" id="3.10.20.370">
    <property type="match status" value="1"/>
</dbReference>
<gene>
    <name evidence="6" type="ORF">E5676_scaffold2133G00020</name>
    <name evidence="5" type="ORF">E6C27_scaffold409G001050</name>
</gene>
<evidence type="ECO:0000313" key="8">
    <source>
        <dbReference type="Proteomes" id="UP000321947"/>
    </source>
</evidence>
<dbReference type="InterPro" id="IPR000477">
    <property type="entry name" value="RT_dom"/>
</dbReference>
<comment type="caution">
    <text evidence="6">The sequence shown here is derived from an EMBL/GenBank/DDBJ whole genome shotgun (WGS) entry which is preliminary data.</text>
</comment>
<dbReference type="InterPro" id="IPR023780">
    <property type="entry name" value="Chromo_domain"/>
</dbReference>
<protein>
    <submittedName>
        <fullName evidence="6">Retrovirus-related Pol polyprotein from transposon 297 family</fullName>
    </submittedName>
</protein>
<accession>A0A5D3DTN0</accession>
<feature type="domain" description="Reverse transcriptase/retrotransposon-derived protein RNase H-like" evidence="4">
    <location>
        <begin position="296"/>
        <end position="386"/>
    </location>
</feature>
<dbReference type="InterPro" id="IPR043128">
    <property type="entry name" value="Rev_trsase/Diguanyl_cyclase"/>
</dbReference>
<dbReference type="EMBL" id="SSTE01006781">
    <property type="protein sequence ID" value="KAA0058397.1"/>
    <property type="molecule type" value="Genomic_DNA"/>
</dbReference>
<dbReference type="SUPFAM" id="SSF54160">
    <property type="entry name" value="Chromo domain-like"/>
    <property type="match status" value="1"/>
</dbReference>